<keyword evidence="1" id="KW-1133">Transmembrane helix</keyword>
<feature type="transmembrane region" description="Helical" evidence="1">
    <location>
        <begin position="50"/>
        <end position="73"/>
    </location>
</feature>
<keyword evidence="3" id="KW-1185">Reference proteome</keyword>
<evidence type="ECO:0000313" key="3">
    <source>
        <dbReference type="Proteomes" id="UP001321760"/>
    </source>
</evidence>
<reference evidence="2" key="1">
    <citation type="journal article" date="2023" name="Mol. Phylogenet. Evol.">
        <title>Genome-scale phylogeny and comparative genomics of the fungal order Sordariales.</title>
        <authorList>
            <person name="Hensen N."/>
            <person name="Bonometti L."/>
            <person name="Westerberg I."/>
            <person name="Brannstrom I.O."/>
            <person name="Guillou S."/>
            <person name="Cros-Aarteil S."/>
            <person name="Calhoun S."/>
            <person name="Haridas S."/>
            <person name="Kuo A."/>
            <person name="Mondo S."/>
            <person name="Pangilinan J."/>
            <person name="Riley R."/>
            <person name="LaButti K."/>
            <person name="Andreopoulos B."/>
            <person name="Lipzen A."/>
            <person name="Chen C."/>
            <person name="Yan M."/>
            <person name="Daum C."/>
            <person name="Ng V."/>
            <person name="Clum A."/>
            <person name="Steindorff A."/>
            <person name="Ohm R.A."/>
            <person name="Martin F."/>
            <person name="Silar P."/>
            <person name="Natvig D.O."/>
            <person name="Lalanne C."/>
            <person name="Gautier V."/>
            <person name="Ament-Velasquez S.L."/>
            <person name="Kruys A."/>
            <person name="Hutchinson M.I."/>
            <person name="Powell A.J."/>
            <person name="Barry K."/>
            <person name="Miller A.N."/>
            <person name="Grigoriev I.V."/>
            <person name="Debuchy R."/>
            <person name="Gladieux P."/>
            <person name="Hiltunen Thoren M."/>
            <person name="Johannesson H."/>
        </authorList>
    </citation>
    <scope>NUCLEOTIDE SEQUENCE</scope>
    <source>
        <strain evidence="2">PSN243</strain>
    </source>
</reference>
<dbReference type="EMBL" id="MU865940">
    <property type="protein sequence ID" value="KAK4449017.1"/>
    <property type="molecule type" value="Genomic_DNA"/>
</dbReference>
<protein>
    <submittedName>
        <fullName evidence="2">Uncharacterized protein</fullName>
    </submittedName>
</protein>
<dbReference type="AlphaFoldDB" id="A0AAV9GNQ1"/>
<evidence type="ECO:0000256" key="1">
    <source>
        <dbReference type="SAM" id="Phobius"/>
    </source>
</evidence>
<proteinExistence type="predicted"/>
<comment type="caution">
    <text evidence="2">The sequence shown here is derived from an EMBL/GenBank/DDBJ whole genome shotgun (WGS) entry which is preliminary data.</text>
</comment>
<feature type="transmembrane region" description="Helical" evidence="1">
    <location>
        <begin position="109"/>
        <end position="129"/>
    </location>
</feature>
<organism evidence="2 3">
    <name type="scientific">Podospora aff. communis PSN243</name>
    <dbReference type="NCBI Taxonomy" id="3040156"/>
    <lineage>
        <taxon>Eukaryota</taxon>
        <taxon>Fungi</taxon>
        <taxon>Dikarya</taxon>
        <taxon>Ascomycota</taxon>
        <taxon>Pezizomycotina</taxon>
        <taxon>Sordariomycetes</taxon>
        <taxon>Sordariomycetidae</taxon>
        <taxon>Sordariales</taxon>
        <taxon>Podosporaceae</taxon>
        <taxon>Podospora</taxon>
    </lineage>
</organism>
<sequence length="141" mass="16406">MEIFHHYALIFEFALVRPLIAVILALLMWYGPTVQTWSHSHTYNKDSSALMLLFYLLTDARLVPLWAASLAYLSFPHEMKIALRNAKIAGLYFLGHFLAAMFMPDMRWVLFWGVVASGWAFPLGERYYYLKGSVRGYGWYI</sequence>
<gene>
    <name evidence="2" type="ORF">QBC34DRAFT_380866</name>
</gene>
<feature type="transmembrane region" description="Helical" evidence="1">
    <location>
        <begin position="85"/>
        <end position="103"/>
    </location>
</feature>
<dbReference type="Proteomes" id="UP001321760">
    <property type="component" value="Unassembled WGS sequence"/>
</dbReference>
<reference evidence="2" key="2">
    <citation type="submission" date="2023-05" db="EMBL/GenBank/DDBJ databases">
        <authorList>
            <consortium name="Lawrence Berkeley National Laboratory"/>
            <person name="Steindorff A."/>
            <person name="Hensen N."/>
            <person name="Bonometti L."/>
            <person name="Westerberg I."/>
            <person name="Brannstrom I.O."/>
            <person name="Guillou S."/>
            <person name="Cros-Aarteil S."/>
            <person name="Calhoun S."/>
            <person name="Haridas S."/>
            <person name="Kuo A."/>
            <person name="Mondo S."/>
            <person name="Pangilinan J."/>
            <person name="Riley R."/>
            <person name="Labutti K."/>
            <person name="Andreopoulos B."/>
            <person name="Lipzen A."/>
            <person name="Chen C."/>
            <person name="Yanf M."/>
            <person name="Daum C."/>
            <person name="Ng V."/>
            <person name="Clum A."/>
            <person name="Ohm R."/>
            <person name="Martin F."/>
            <person name="Silar P."/>
            <person name="Natvig D."/>
            <person name="Lalanne C."/>
            <person name="Gautier V."/>
            <person name="Ament-Velasquez S.L."/>
            <person name="Kruys A."/>
            <person name="Hutchinson M.I."/>
            <person name="Powell A.J."/>
            <person name="Barry K."/>
            <person name="Miller A.N."/>
            <person name="Grigoriev I.V."/>
            <person name="Debuchy R."/>
            <person name="Gladieux P."/>
            <person name="Thoren M.H."/>
            <person name="Johannesson H."/>
        </authorList>
    </citation>
    <scope>NUCLEOTIDE SEQUENCE</scope>
    <source>
        <strain evidence="2">PSN243</strain>
    </source>
</reference>
<accession>A0AAV9GNQ1</accession>
<keyword evidence="1" id="KW-0812">Transmembrane</keyword>
<name>A0AAV9GNQ1_9PEZI</name>
<feature type="transmembrane region" description="Helical" evidence="1">
    <location>
        <begin position="7"/>
        <end position="30"/>
    </location>
</feature>
<keyword evidence="1" id="KW-0472">Membrane</keyword>
<evidence type="ECO:0000313" key="2">
    <source>
        <dbReference type="EMBL" id="KAK4449017.1"/>
    </source>
</evidence>